<evidence type="ECO:0000313" key="2">
    <source>
        <dbReference type="Proteomes" id="UP001139158"/>
    </source>
</evidence>
<proteinExistence type="predicted"/>
<dbReference type="Proteomes" id="UP001139158">
    <property type="component" value="Unassembled WGS sequence"/>
</dbReference>
<gene>
    <name evidence="1" type="ORF">LJ757_18600</name>
</gene>
<dbReference type="RefSeq" id="WP_227897765.1">
    <property type="nucleotide sequence ID" value="NZ_CP099467.1"/>
</dbReference>
<reference evidence="1" key="1">
    <citation type="submission" date="2021-10" db="EMBL/GenBank/DDBJ databases">
        <title>Novel species in genus Arthrobacter.</title>
        <authorList>
            <person name="Liu Y."/>
        </authorList>
    </citation>
    <scope>NUCLEOTIDE SEQUENCE</scope>
    <source>
        <strain evidence="1">Zg-Y453</strain>
    </source>
</reference>
<dbReference type="EMBL" id="JAJFZV010000020">
    <property type="protein sequence ID" value="MCC3299772.1"/>
    <property type="molecule type" value="Genomic_DNA"/>
</dbReference>
<evidence type="ECO:0000313" key="1">
    <source>
        <dbReference type="EMBL" id="MCC3299772.1"/>
    </source>
</evidence>
<dbReference type="AlphaFoldDB" id="A0A9X1SEE6"/>
<sequence>MSQLPPLQIPPRVPPETEDVQALKDRVLELEELAFRRGRGLHILHRHLRTGGTDHAILIGIVENTLTGTSPASVAETRAAAQ</sequence>
<protein>
    <submittedName>
        <fullName evidence="1">Uncharacterized protein</fullName>
    </submittedName>
</protein>
<name>A0A9X1SEE6_9MICC</name>
<accession>A0A9X1SEE6</accession>
<keyword evidence="2" id="KW-1185">Reference proteome</keyword>
<comment type="caution">
    <text evidence="1">The sequence shown here is derived from an EMBL/GenBank/DDBJ whole genome shotgun (WGS) entry which is preliminary data.</text>
</comment>
<organism evidence="1 2">
    <name type="scientific">Arthrobacter caoxuetaonis</name>
    <dbReference type="NCBI Taxonomy" id="2886935"/>
    <lineage>
        <taxon>Bacteria</taxon>
        <taxon>Bacillati</taxon>
        <taxon>Actinomycetota</taxon>
        <taxon>Actinomycetes</taxon>
        <taxon>Micrococcales</taxon>
        <taxon>Micrococcaceae</taxon>
        <taxon>Arthrobacter</taxon>
    </lineage>
</organism>